<evidence type="ECO:0000313" key="1">
    <source>
        <dbReference type="EMBL" id="KAK9002725.1"/>
    </source>
</evidence>
<accession>A0ABR2QPX8</accession>
<comment type="caution">
    <text evidence="1">The sequence shown here is derived from an EMBL/GenBank/DDBJ whole genome shotgun (WGS) entry which is preliminary data.</text>
</comment>
<evidence type="ECO:0000313" key="2">
    <source>
        <dbReference type="Proteomes" id="UP001396334"/>
    </source>
</evidence>
<organism evidence="1 2">
    <name type="scientific">Hibiscus sabdariffa</name>
    <name type="common">roselle</name>
    <dbReference type="NCBI Taxonomy" id="183260"/>
    <lineage>
        <taxon>Eukaryota</taxon>
        <taxon>Viridiplantae</taxon>
        <taxon>Streptophyta</taxon>
        <taxon>Embryophyta</taxon>
        <taxon>Tracheophyta</taxon>
        <taxon>Spermatophyta</taxon>
        <taxon>Magnoliopsida</taxon>
        <taxon>eudicotyledons</taxon>
        <taxon>Gunneridae</taxon>
        <taxon>Pentapetalae</taxon>
        <taxon>rosids</taxon>
        <taxon>malvids</taxon>
        <taxon>Malvales</taxon>
        <taxon>Malvaceae</taxon>
        <taxon>Malvoideae</taxon>
        <taxon>Hibiscus</taxon>
    </lineage>
</organism>
<gene>
    <name evidence="1" type="ORF">V6N11_060308</name>
</gene>
<dbReference type="Proteomes" id="UP001396334">
    <property type="component" value="Unassembled WGS sequence"/>
</dbReference>
<name>A0ABR2QPX8_9ROSI</name>
<protein>
    <submittedName>
        <fullName evidence="1">Uncharacterized protein</fullName>
    </submittedName>
</protein>
<dbReference type="EMBL" id="JBBPBN010000034">
    <property type="protein sequence ID" value="KAK9002725.1"/>
    <property type="molecule type" value="Genomic_DNA"/>
</dbReference>
<proteinExistence type="predicted"/>
<keyword evidence="2" id="KW-1185">Reference proteome</keyword>
<reference evidence="1 2" key="1">
    <citation type="journal article" date="2024" name="G3 (Bethesda)">
        <title>Genome assembly of Hibiscus sabdariffa L. provides insights into metabolisms of medicinal natural products.</title>
        <authorList>
            <person name="Kim T."/>
        </authorList>
    </citation>
    <scope>NUCLEOTIDE SEQUENCE [LARGE SCALE GENOMIC DNA]</scope>
    <source>
        <strain evidence="1">TK-2024</strain>
        <tissue evidence="1">Old leaves</tissue>
    </source>
</reference>
<sequence length="133" mass="14999">MDNANKECNESVVKGKALSIAFANYNDQFQANQLTKQSSVLNFTWAVTTDPIEGNSMGTVKPHMQPMEVIISTLHLVSIVESGRTQFMCNVNPNYVGKHRREDMVRNQWPNTLSLNHGVPFHVTLKHNKVSMN</sequence>